<proteinExistence type="predicted"/>
<organism evidence="9 10">
    <name type="scientific">Escallonia herrerae</name>
    <dbReference type="NCBI Taxonomy" id="1293975"/>
    <lineage>
        <taxon>Eukaryota</taxon>
        <taxon>Viridiplantae</taxon>
        <taxon>Streptophyta</taxon>
        <taxon>Embryophyta</taxon>
        <taxon>Tracheophyta</taxon>
        <taxon>Spermatophyta</taxon>
        <taxon>Magnoliopsida</taxon>
        <taxon>eudicotyledons</taxon>
        <taxon>Gunneridae</taxon>
        <taxon>Pentapetalae</taxon>
        <taxon>asterids</taxon>
        <taxon>campanulids</taxon>
        <taxon>Escalloniales</taxon>
        <taxon>Escalloniaceae</taxon>
        <taxon>Escallonia</taxon>
    </lineage>
</organism>
<dbReference type="Pfam" id="PF12231">
    <property type="entry name" value="Rif1_N"/>
    <property type="match status" value="1"/>
</dbReference>
<feature type="compositionally biased region" description="Polar residues" evidence="7">
    <location>
        <begin position="217"/>
        <end position="231"/>
    </location>
</feature>
<feature type="domain" description="Telomere-associated protein Rif1 N-terminal" evidence="8">
    <location>
        <begin position="4"/>
        <end position="284"/>
    </location>
</feature>
<dbReference type="SUPFAM" id="SSF48371">
    <property type="entry name" value="ARM repeat"/>
    <property type="match status" value="1"/>
</dbReference>
<dbReference type="PANTHER" id="PTHR22928">
    <property type="entry name" value="TELOMERE-ASSOCIATED PROTEIN RIF1"/>
    <property type="match status" value="1"/>
</dbReference>
<keyword evidence="10" id="KW-1185">Reference proteome</keyword>
<evidence type="ECO:0000256" key="4">
    <source>
        <dbReference type="ARBA" id="ARBA00022895"/>
    </source>
</evidence>
<reference evidence="9" key="1">
    <citation type="submission" date="2022-12" db="EMBL/GenBank/DDBJ databases">
        <title>Draft genome assemblies for two species of Escallonia (Escalloniales).</title>
        <authorList>
            <person name="Chanderbali A."/>
            <person name="Dervinis C."/>
            <person name="Anghel I."/>
            <person name="Soltis D."/>
            <person name="Soltis P."/>
            <person name="Zapata F."/>
        </authorList>
    </citation>
    <scope>NUCLEOTIDE SEQUENCE</scope>
    <source>
        <strain evidence="9">UCBG64.0493</strain>
        <tissue evidence="9">Leaf</tissue>
    </source>
</reference>
<evidence type="ECO:0000256" key="2">
    <source>
        <dbReference type="ARBA" id="ARBA00004574"/>
    </source>
</evidence>
<dbReference type="AlphaFoldDB" id="A0AA88X188"/>
<keyword evidence="5" id="KW-0539">Nucleus</keyword>
<dbReference type="PANTHER" id="PTHR22928:SF3">
    <property type="entry name" value="TELOMERE-ASSOCIATED PROTEIN RIF1"/>
    <property type="match status" value="1"/>
</dbReference>
<name>A0AA88X188_9ASTE</name>
<dbReference type="GO" id="GO:0005634">
    <property type="term" value="C:nucleus"/>
    <property type="evidence" value="ECO:0007669"/>
    <property type="project" value="UniProtKB-SubCell"/>
</dbReference>
<protein>
    <recommendedName>
        <fullName evidence="8">Telomere-associated protein Rif1 N-terminal domain-containing protein</fullName>
    </recommendedName>
</protein>
<keyword evidence="6" id="KW-0131">Cell cycle</keyword>
<keyword evidence="3" id="KW-0158">Chromosome</keyword>
<evidence type="ECO:0000256" key="3">
    <source>
        <dbReference type="ARBA" id="ARBA00022454"/>
    </source>
</evidence>
<accession>A0AA88X188</accession>
<dbReference type="EMBL" id="JAVXUP010000106">
    <property type="protein sequence ID" value="KAK3038061.1"/>
    <property type="molecule type" value="Genomic_DNA"/>
</dbReference>
<dbReference type="Proteomes" id="UP001188597">
    <property type="component" value="Unassembled WGS sequence"/>
</dbReference>
<gene>
    <name evidence="9" type="ORF">RJ639_032040</name>
</gene>
<evidence type="ECO:0000256" key="7">
    <source>
        <dbReference type="SAM" id="MobiDB-lite"/>
    </source>
</evidence>
<comment type="caution">
    <text evidence="9">The sequence shown here is derived from an EMBL/GenBank/DDBJ whole genome shotgun (WGS) entry which is preliminary data.</text>
</comment>
<keyword evidence="4" id="KW-0779">Telomere</keyword>
<evidence type="ECO:0000259" key="8">
    <source>
        <dbReference type="Pfam" id="PF12231"/>
    </source>
</evidence>
<feature type="non-terminal residue" evidence="9">
    <location>
        <position position="1"/>
    </location>
</feature>
<dbReference type="GO" id="GO:0000781">
    <property type="term" value="C:chromosome, telomeric region"/>
    <property type="evidence" value="ECO:0007669"/>
    <property type="project" value="UniProtKB-SubCell"/>
</dbReference>
<feature type="region of interest" description="Disordered" evidence="7">
    <location>
        <begin position="214"/>
        <end position="238"/>
    </location>
</feature>
<evidence type="ECO:0000256" key="1">
    <source>
        <dbReference type="ARBA" id="ARBA00004123"/>
    </source>
</evidence>
<evidence type="ECO:0000313" key="9">
    <source>
        <dbReference type="EMBL" id="KAK3038061.1"/>
    </source>
</evidence>
<evidence type="ECO:0000256" key="6">
    <source>
        <dbReference type="ARBA" id="ARBA00023306"/>
    </source>
</evidence>
<comment type="subcellular location">
    <subcellularLocation>
        <location evidence="2">Chromosome</location>
        <location evidence="2">Telomere</location>
    </subcellularLocation>
    <subcellularLocation>
        <location evidence="1">Nucleus</location>
    </subcellularLocation>
</comment>
<dbReference type="InterPro" id="IPR022031">
    <property type="entry name" value="Rif1_N"/>
</dbReference>
<sequence>DDVKMIVEILEKVITSTKLKSVCNLGVWCISIQQFDASLLAAHFGSLLRAIVHALDNPVGSLSITFEAIQAVMKLATQLSEKMRDASYIWAPSIYRRLVSPDKREKDMSERCLLKLRSALQPPPLALSKAIAVDIKKKLLPAMKELLKGGMKIQTLQAWGWFIRILGPCAMKNRHLVNEMLKIPEQTFSDVNPQVQIASQVAWEGAIDALIHPSPQTPKTNTAMEHNSQQMRRSKGIDSENEADGLSKRIKLIMTPLIGIMSSKCDVSVHSSCLNTWCYLLHKLDTLIINPSVIKFVWEPILEVVFRVGPDSRHLFLWNFCLDLLDSLALARSECVSSDFNTQLNSQPSVQTSIMGPPFSGECSWKHHPVICLPWDLSQLEFFIKMIHILLRHRSMEMVTPETKSISCNDALRIFRSVLKGVQHVVKSSSITYNEIMSCLNTMLTFLKKVCEDYDSEDSGINDFCQTSLQFVEVATEELEPSILGSPLYKVAVDLQYIDNLESVNEFRPARSLGVCSTDMNMVPPILYLAKLYFCVVVKLTWKAPMTVCIPQGIHRYFRNLLRSFDPTEILYAFVSLLYRHSVTECLILWRIIADCLRDYIATIKNLSLLKTESDNSGYVAVCHFLCHPFAVYSCPKRQLTPMKTSGSLELSFVTSESQRKLELEHVIEVWKSLYISVSNASKFECSSSNSFSEDLSSMVNKCLDGKRSALESGTELEKDKDHCGLSFCGPIVLFVLEQILNSDVCCKGSRHGSDAIYSSFSGVKNSLGFTARSAHTFS</sequence>
<dbReference type="GO" id="GO:0000723">
    <property type="term" value="P:telomere maintenance"/>
    <property type="evidence" value="ECO:0007669"/>
    <property type="project" value="TreeGrafter"/>
</dbReference>
<evidence type="ECO:0000256" key="5">
    <source>
        <dbReference type="ARBA" id="ARBA00023242"/>
    </source>
</evidence>
<dbReference type="InterPro" id="IPR016024">
    <property type="entry name" value="ARM-type_fold"/>
</dbReference>
<evidence type="ECO:0000313" key="10">
    <source>
        <dbReference type="Proteomes" id="UP001188597"/>
    </source>
</evidence>